<dbReference type="InterPro" id="IPR000172">
    <property type="entry name" value="GMC_OxRdtase_N"/>
</dbReference>
<evidence type="ECO:0000313" key="10">
    <source>
        <dbReference type="Proteomes" id="UP001431783"/>
    </source>
</evidence>
<evidence type="ECO:0000256" key="6">
    <source>
        <dbReference type="RuleBase" id="RU003968"/>
    </source>
</evidence>
<dbReference type="PANTHER" id="PTHR11552">
    <property type="entry name" value="GLUCOSE-METHANOL-CHOLINE GMC OXIDOREDUCTASE"/>
    <property type="match status" value="1"/>
</dbReference>
<dbReference type="Proteomes" id="UP001431783">
    <property type="component" value="Unassembled WGS sequence"/>
</dbReference>
<dbReference type="AlphaFoldDB" id="A0AAW1TKT3"/>
<dbReference type="PROSITE" id="PS00623">
    <property type="entry name" value="GMC_OXRED_1"/>
    <property type="match status" value="1"/>
</dbReference>
<dbReference type="InterPro" id="IPR036188">
    <property type="entry name" value="FAD/NAD-bd_sf"/>
</dbReference>
<dbReference type="Gene3D" id="3.30.560.10">
    <property type="entry name" value="Glucose Oxidase, domain 3"/>
    <property type="match status" value="1"/>
</dbReference>
<evidence type="ECO:0000256" key="4">
    <source>
        <dbReference type="ARBA" id="ARBA00022827"/>
    </source>
</evidence>
<dbReference type="Pfam" id="PF05199">
    <property type="entry name" value="GMC_oxred_C"/>
    <property type="match status" value="1"/>
</dbReference>
<dbReference type="EMBL" id="JARQZJ010000008">
    <property type="protein sequence ID" value="KAK9871962.1"/>
    <property type="molecule type" value="Genomic_DNA"/>
</dbReference>
<keyword evidence="3 6" id="KW-0285">Flavoprotein</keyword>
<dbReference type="InterPro" id="IPR007867">
    <property type="entry name" value="GMC_OxRtase_C"/>
</dbReference>
<dbReference type="Pfam" id="PF00732">
    <property type="entry name" value="GMC_oxred_N"/>
    <property type="match status" value="1"/>
</dbReference>
<evidence type="ECO:0000313" key="9">
    <source>
        <dbReference type="EMBL" id="KAK9871962.1"/>
    </source>
</evidence>
<dbReference type="Gene3D" id="3.50.50.60">
    <property type="entry name" value="FAD/NAD(P)-binding domain"/>
    <property type="match status" value="1"/>
</dbReference>
<dbReference type="GO" id="GO:0050660">
    <property type="term" value="F:flavin adenine dinucleotide binding"/>
    <property type="evidence" value="ECO:0007669"/>
    <property type="project" value="InterPro"/>
</dbReference>
<comment type="caution">
    <text evidence="9">The sequence shown here is derived from an EMBL/GenBank/DDBJ whole genome shotgun (WGS) entry which is preliminary data.</text>
</comment>
<accession>A0AAW1TKT3</accession>
<sequence length="623" mass="68809">MTAFGLYQHQEISCPNSVTGDAGIFFLALINTLFTNQCQLGNKDDYPIDSGPTLVDNEVFDYIIVGSGAAGSVVASELAKATQSRILLLEAGGYPSPTSDIPAFHPSLQKTTEDWQFHTEKSNESCLSFKFGRCLWPSGKTLGGSTTINHMLYVRGSKHSFNSWAAEGNLGWSYHEVLPYFKKLEKLEAYELKASKQYGMNGLLPLTRNRLHHPVRNVILDSVKEIGYKVYSHEGGLGFFEALQTIYQGVRKNAAKVFLADSRALPNLKVATEALVEKILIEKDLKEANGVVVNIAGRNLNIYAEKEVIISAGAVNSPKLLMLSGIGPKSHLGSLGIETIHDLNVGQTLKDHLTYPIITLTLNDSSVKYSSQNPTEELFKYFANREGILSNTGLSNILGYLNTKNHTGEPNVKFNYHIVLRQDSYAISQYRKNLNLDDTIIESIAEANKHSHILVISVTLLDAKSRGKIYLRSRNPHEKPLIHSGYLSDEKDLETLLKAIRIVEKQTETKAFKKLSAQLVNVDIPNCRKYKFRTDDYWRCAIRNVATSGHSPIATCKMGLVIDPDAVVDALLKVHGVGKLRVVDSSIIPSSTKADSAAVSLMIGQKGTQMILNGFSVIKHDSR</sequence>
<proteinExistence type="inferred from homology"/>
<reference evidence="9 10" key="1">
    <citation type="submission" date="2023-03" db="EMBL/GenBank/DDBJ databases">
        <title>Genome insight into feeding habits of ladybird beetles.</title>
        <authorList>
            <person name="Li H.-S."/>
            <person name="Huang Y.-H."/>
            <person name="Pang H."/>
        </authorList>
    </citation>
    <scope>NUCLEOTIDE SEQUENCE [LARGE SCALE GENOMIC DNA]</scope>
    <source>
        <strain evidence="9">SYSU_2023b</strain>
        <tissue evidence="9">Whole body</tissue>
    </source>
</reference>
<evidence type="ECO:0000256" key="1">
    <source>
        <dbReference type="ARBA" id="ARBA00001974"/>
    </source>
</evidence>
<dbReference type="SUPFAM" id="SSF54373">
    <property type="entry name" value="FAD-linked reductases, C-terminal domain"/>
    <property type="match status" value="1"/>
</dbReference>
<evidence type="ECO:0000259" key="8">
    <source>
        <dbReference type="PROSITE" id="PS00624"/>
    </source>
</evidence>
<comment type="similarity">
    <text evidence="2 6">Belongs to the GMC oxidoreductase family.</text>
</comment>
<dbReference type="PANTHER" id="PTHR11552:SF147">
    <property type="entry name" value="CHOLINE DEHYDROGENASE, MITOCHONDRIAL"/>
    <property type="match status" value="1"/>
</dbReference>
<comment type="cofactor">
    <cofactor evidence="1 5">
        <name>FAD</name>
        <dbReference type="ChEBI" id="CHEBI:57692"/>
    </cofactor>
</comment>
<dbReference type="GO" id="GO:0016614">
    <property type="term" value="F:oxidoreductase activity, acting on CH-OH group of donors"/>
    <property type="evidence" value="ECO:0007669"/>
    <property type="project" value="InterPro"/>
</dbReference>
<protein>
    <recommendedName>
        <fullName evidence="7 8">Glucose-methanol-choline oxidoreductase N-terminal domain-containing protein</fullName>
    </recommendedName>
</protein>
<feature type="domain" description="Glucose-methanol-choline oxidoreductase N-terminal" evidence="7">
    <location>
        <begin position="139"/>
        <end position="162"/>
    </location>
</feature>
<keyword evidence="4 5" id="KW-0274">FAD</keyword>
<gene>
    <name evidence="9" type="ORF">WA026_015208</name>
</gene>
<dbReference type="PROSITE" id="PS00624">
    <property type="entry name" value="GMC_OXRED_2"/>
    <property type="match status" value="1"/>
</dbReference>
<organism evidence="9 10">
    <name type="scientific">Henosepilachna vigintioctopunctata</name>
    <dbReference type="NCBI Taxonomy" id="420089"/>
    <lineage>
        <taxon>Eukaryota</taxon>
        <taxon>Metazoa</taxon>
        <taxon>Ecdysozoa</taxon>
        <taxon>Arthropoda</taxon>
        <taxon>Hexapoda</taxon>
        <taxon>Insecta</taxon>
        <taxon>Pterygota</taxon>
        <taxon>Neoptera</taxon>
        <taxon>Endopterygota</taxon>
        <taxon>Coleoptera</taxon>
        <taxon>Polyphaga</taxon>
        <taxon>Cucujiformia</taxon>
        <taxon>Coccinelloidea</taxon>
        <taxon>Coccinellidae</taxon>
        <taxon>Epilachninae</taxon>
        <taxon>Epilachnini</taxon>
        <taxon>Henosepilachna</taxon>
    </lineage>
</organism>
<dbReference type="SUPFAM" id="SSF51905">
    <property type="entry name" value="FAD/NAD(P)-binding domain"/>
    <property type="match status" value="1"/>
</dbReference>
<feature type="binding site" evidence="5">
    <location>
        <position position="276"/>
    </location>
    <ligand>
        <name>FAD</name>
        <dbReference type="ChEBI" id="CHEBI:57692"/>
    </ligand>
</feature>
<name>A0AAW1TKT3_9CUCU</name>
<evidence type="ECO:0000256" key="3">
    <source>
        <dbReference type="ARBA" id="ARBA00022630"/>
    </source>
</evidence>
<evidence type="ECO:0000259" key="7">
    <source>
        <dbReference type="PROSITE" id="PS00623"/>
    </source>
</evidence>
<keyword evidence="10" id="KW-1185">Reference proteome</keyword>
<dbReference type="PIRSF" id="PIRSF000137">
    <property type="entry name" value="Alcohol_oxidase"/>
    <property type="match status" value="1"/>
</dbReference>
<evidence type="ECO:0000256" key="2">
    <source>
        <dbReference type="ARBA" id="ARBA00010790"/>
    </source>
</evidence>
<dbReference type="InterPro" id="IPR012132">
    <property type="entry name" value="GMC_OxRdtase"/>
</dbReference>
<feature type="domain" description="Glucose-methanol-choline oxidoreductase N-terminal" evidence="8">
    <location>
        <begin position="313"/>
        <end position="327"/>
    </location>
</feature>
<evidence type="ECO:0000256" key="5">
    <source>
        <dbReference type="PIRSR" id="PIRSR000137-2"/>
    </source>
</evidence>